<dbReference type="CAZy" id="GT4">
    <property type="family name" value="Glycosyltransferase Family 4"/>
</dbReference>
<evidence type="ECO:0000313" key="3">
    <source>
        <dbReference type="Proteomes" id="UP000005583"/>
    </source>
</evidence>
<evidence type="ECO:0000259" key="1">
    <source>
        <dbReference type="Pfam" id="PF00534"/>
    </source>
</evidence>
<reference evidence="2 3" key="1">
    <citation type="submission" date="2009-01" db="EMBL/GenBank/DDBJ databases">
        <authorList>
            <person name="Qin X."/>
            <person name="Bachman B."/>
            <person name="Battles P."/>
            <person name="Bell A."/>
            <person name="Bess C."/>
            <person name="Bickham C."/>
            <person name="Chaboub L."/>
            <person name="Chen D."/>
            <person name="Coyle M."/>
            <person name="Deiros D.R."/>
            <person name="Dinh H."/>
            <person name="Forbes L."/>
            <person name="Fowler G."/>
            <person name="Francisco L."/>
            <person name="Fu Q."/>
            <person name="Gubbala S."/>
            <person name="Hale W."/>
            <person name="Han Y."/>
            <person name="Hemphill L."/>
            <person name="Highlander S.K."/>
            <person name="Hirani K."/>
            <person name="Hogues M."/>
            <person name="Jackson L."/>
            <person name="Jakkamsetti A."/>
            <person name="Javaid M."/>
            <person name="Jiang H."/>
            <person name="Korchina V."/>
            <person name="Kovar C."/>
            <person name="Lara F."/>
            <person name="Lee S."/>
            <person name="Mata R."/>
            <person name="Mathew T."/>
            <person name="Moen C."/>
            <person name="Morales K."/>
            <person name="Munidasa M."/>
            <person name="Nazareth L."/>
            <person name="Ngo R."/>
            <person name="Nguyen L."/>
            <person name="Okwuonu G."/>
            <person name="Ongeri F."/>
            <person name="Patil S."/>
            <person name="Petrosino J."/>
            <person name="Pham C."/>
            <person name="Pham P."/>
            <person name="Pu L.-L."/>
            <person name="Puazo M."/>
            <person name="Raj R."/>
            <person name="Reid J."/>
            <person name="Rouhana J."/>
            <person name="Saada N."/>
            <person name="Shang Y."/>
            <person name="Simmons D."/>
            <person name="Thornton R."/>
            <person name="Warren J."/>
            <person name="Weissenberger G."/>
            <person name="Zhang J."/>
            <person name="Zhang L."/>
            <person name="Zhou C."/>
            <person name="Zhu D."/>
            <person name="Muzny D."/>
            <person name="Worley K."/>
            <person name="Gibbs R."/>
        </authorList>
    </citation>
    <scope>NUCLEOTIDE SEQUENCE [LARGE SCALE GENOMIC DNA]</scope>
    <source>
        <strain evidence="2 3">DSM 16047</strain>
    </source>
</reference>
<dbReference type="STRING" id="525365.HMPREF0548_1604"/>
<dbReference type="HOGENOM" id="CLU_009583_0_0_9"/>
<sequence length="374" mass="43550">MKKLLVVAKSLGGGGSEVALIEFLNRLDEKKYNITLLLLDKDTEYSYRLKKKIKIEYIKFDNKFYHSLASMYALPGKAIKKIGLNKYFPIYDVIAKHSRMPFLPHYDVAIDFYGYGAFTTAFLALNVNADKKAFWLHDEQMPWIVNVERYFSNYSKIFGVSKAIKKTFDSLYPHYREKSDVFYNVIDIKNILKKSIEFYPKEFKNNIFNIVTVGRLTEQKGYDLSVKAAKRLKDEGIHFKWFAIGEGKDRRKLERLIHKLNLNNNFILLGRRDNPYPYIKNCNLFVLPSRHEGYSVALVEARILKKCIVTSDFPANVEQIDNGKTGLISKLNDKDLENCIKKLYLDSKLRDKLEKNVTKENINFDGQINKISNI</sequence>
<protein>
    <submittedName>
        <fullName evidence="2">Glycosyltransferase, group 1 family protein</fullName>
        <ecNumber evidence="2">2.4.-.-</ecNumber>
    </submittedName>
</protein>
<dbReference type="eggNOG" id="COG0438">
    <property type="taxonomic scope" value="Bacteria"/>
</dbReference>
<dbReference type="PANTHER" id="PTHR12526:SF630">
    <property type="entry name" value="GLYCOSYLTRANSFERASE"/>
    <property type="match status" value="1"/>
</dbReference>
<keyword evidence="2" id="KW-0328">Glycosyltransferase</keyword>
<dbReference type="EC" id="2.4.-.-" evidence="2"/>
<dbReference type="Gene3D" id="3.40.50.2000">
    <property type="entry name" value="Glycogen Phosphorylase B"/>
    <property type="match status" value="2"/>
</dbReference>
<dbReference type="Proteomes" id="UP000005583">
    <property type="component" value="Unassembled WGS sequence"/>
</dbReference>
<dbReference type="CDD" id="cd03811">
    <property type="entry name" value="GT4_GT28_WabH-like"/>
    <property type="match status" value="1"/>
</dbReference>
<dbReference type="RefSeq" id="WP_007126099.1">
    <property type="nucleotide sequence ID" value="NZ_AZFO01000006.1"/>
</dbReference>
<dbReference type="Pfam" id="PF00534">
    <property type="entry name" value="Glycos_transf_1"/>
    <property type="match status" value="1"/>
</dbReference>
<dbReference type="InterPro" id="IPR001296">
    <property type="entry name" value="Glyco_trans_1"/>
</dbReference>
<dbReference type="PANTHER" id="PTHR12526">
    <property type="entry name" value="GLYCOSYLTRANSFERASE"/>
    <property type="match status" value="1"/>
</dbReference>
<evidence type="ECO:0000313" key="2">
    <source>
        <dbReference type="EMBL" id="EEJ71584.1"/>
    </source>
</evidence>
<organism evidence="2 3">
    <name type="scientific">Lactobacillus ultunensis DSM 16047</name>
    <dbReference type="NCBI Taxonomy" id="525365"/>
    <lineage>
        <taxon>Bacteria</taxon>
        <taxon>Bacillati</taxon>
        <taxon>Bacillota</taxon>
        <taxon>Bacilli</taxon>
        <taxon>Lactobacillales</taxon>
        <taxon>Lactobacillaceae</taxon>
        <taxon>Lactobacillus</taxon>
    </lineage>
</organism>
<dbReference type="OrthoDB" id="9804196at2"/>
<comment type="caution">
    <text evidence="2">The sequence shown here is derived from an EMBL/GenBank/DDBJ whole genome shotgun (WGS) entry which is preliminary data.</text>
</comment>
<keyword evidence="2" id="KW-0808">Transferase</keyword>
<proteinExistence type="predicted"/>
<dbReference type="AlphaFoldDB" id="C2EPK8"/>
<keyword evidence="3" id="KW-1185">Reference proteome</keyword>
<name>C2EPK8_9LACO</name>
<dbReference type="EMBL" id="ACGU01000070">
    <property type="protein sequence ID" value="EEJ71584.1"/>
    <property type="molecule type" value="Genomic_DNA"/>
</dbReference>
<dbReference type="GO" id="GO:0016757">
    <property type="term" value="F:glycosyltransferase activity"/>
    <property type="evidence" value="ECO:0007669"/>
    <property type="project" value="UniProtKB-KW"/>
</dbReference>
<dbReference type="SUPFAM" id="SSF53756">
    <property type="entry name" value="UDP-Glycosyltransferase/glycogen phosphorylase"/>
    <property type="match status" value="1"/>
</dbReference>
<feature type="domain" description="Glycosyl transferase family 1" evidence="1">
    <location>
        <begin position="206"/>
        <end position="359"/>
    </location>
</feature>
<accession>C2EPK8</accession>
<dbReference type="PATRIC" id="fig|525365.8.peg.1836"/>
<gene>
    <name evidence="2" type="ORF">HMPREF0548_1604</name>
</gene>